<dbReference type="EMBL" id="LEPB01000004">
    <property type="protein sequence ID" value="RCA11204.1"/>
    <property type="molecule type" value="Genomic_DNA"/>
</dbReference>
<dbReference type="InterPro" id="IPR020846">
    <property type="entry name" value="MFS_dom"/>
</dbReference>
<feature type="domain" description="Major facilitator superfamily (MFS) profile" evidence="7">
    <location>
        <begin position="252"/>
        <end position="477"/>
    </location>
</feature>
<feature type="transmembrane region" description="Helical" evidence="6">
    <location>
        <begin position="431"/>
        <end position="454"/>
    </location>
</feature>
<evidence type="ECO:0000256" key="3">
    <source>
        <dbReference type="ARBA" id="ARBA00022692"/>
    </source>
</evidence>
<evidence type="ECO:0000313" key="8">
    <source>
        <dbReference type="EMBL" id="RCA11204.1"/>
    </source>
</evidence>
<dbReference type="RefSeq" id="WP_113846006.1">
    <property type="nucleotide sequence ID" value="NZ_LEPB01000004.1"/>
</dbReference>
<protein>
    <recommendedName>
        <fullName evidence="7">Major facilitator superfamily (MFS) profile domain-containing protein</fullName>
    </recommendedName>
</protein>
<dbReference type="AlphaFoldDB" id="A0A367CF74"/>
<feature type="transmembrane region" description="Helical" evidence="6">
    <location>
        <begin position="171"/>
        <end position="191"/>
    </location>
</feature>
<dbReference type="CDD" id="cd17332">
    <property type="entry name" value="MFS_MelB_like"/>
    <property type="match status" value="1"/>
</dbReference>
<keyword evidence="4 6" id="KW-1133">Transmembrane helix</keyword>
<feature type="transmembrane region" description="Helical" evidence="6">
    <location>
        <begin position="127"/>
        <end position="151"/>
    </location>
</feature>
<dbReference type="PANTHER" id="PTHR11328:SF24">
    <property type="entry name" value="MAJOR FACILITATOR SUPERFAMILY (MFS) PROFILE DOMAIN-CONTAINING PROTEIN"/>
    <property type="match status" value="1"/>
</dbReference>
<dbReference type="SUPFAM" id="SSF103473">
    <property type="entry name" value="MFS general substrate transporter"/>
    <property type="match status" value="1"/>
</dbReference>
<feature type="transmembrane region" description="Helical" evidence="6">
    <location>
        <begin position="60"/>
        <end position="79"/>
    </location>
</feature>
<dbReference type="PROSITE" id="PS50850">
    <property type="entry name" value="MFS"/>
    <property type="match status" value="1"/>
</dbReference>
<evidence type="ECO:0000256" key="6">
    <source>
        <dbReference type="SAM" id="Phobius"/>
    </source>
</evidence>
<dbReference type="GO" id="GO:0006814">
    <property type="term" value="P:sodium ion transport"/>
    <property type="evidence" value="ECO:0007669"/>
    <property type="project" value="InterPro"/>
</dbReference>
<organism evidence="8 9">
    <name type="scientific">Enterococcus durans</name>
    <dbReference type="NCBI Taxonomy" id="53345"/>
    <lineage>
        <taxon>Bacteria</taxon>
        <taxon>Bacillati</taxon>
        <taxon>Bacillota</taxon>
        <taxon>Bacilli</taxon>
        <taxon>Lactobacillales</taxon>
        <taxon>Enterococcaceae</taxon>
        <taxon>Enterococcus</taxon>
    </lineage>
</organism>
<dbReference type="InterPro" id="IPR036259">
    <property type="entry name" value="MFS_trans_sf"/>
</dbReference>
<dbReference type="PANTHER" id="PTHR11328">
    <property type="entry name" value="MAJOR FACILITATOR SUPERFAMILY DOMAIN-CONTAINING PROTEIN"/>
    <property type="match status" value="1"/>
</dbReference>
<dbReference type="Gene3D" id="1.20.1250.20">
    <property type="entry name" value="MFS general substrate transporter like domains"/>
    <property type="match status" value="2"/>
</dbReference>
<feature type="transmembrane region" description="Helical" evidence="6">
    <location>
        <begin position="342"/>
        <end position="366"/>
    </location>
</feature>
<keyword evidence="2" id="KW-0813">Transport</keyword>
<keyword evidence="5 6" id="KW-0472">Membrane</keyword>
<reference evidence="8 9" key="1">
    <citation type="submission" date="2015-06" db="EMBL/GenBank/DDBJ databases">
        <title>The Genome Sequence of Enterococcus durans 4EA1.</title>
        <authorList>
            <consortium name="The Broad Institute Genomics Platform"/>
            <consortium name="The Broad Institute Genome Sequencing Center for Infectious Disease"/>
            <person name="Earl A.M."/>
            <person name="Van Tyne D."/>
            <person name="Lebreton F."/>
            <person name="Saavedra J.T."/>
            <person name="Gilmore M.S."/>
            <person name="Manson Mcguire A."/>
            <person name="Clock S."/>
            <person name="Crupain M."/>
            <person name="Rangan U."/>
            <person name="Young S."/>
            <person name="Abouelleil A."/>
            <person name="Cao P."/>
            <person name="Chapman S.B."/>
            <person name="Griggs A."/>
            <person name="Priest M."/>
            <person name="Shea T."/>
            <person name="Wortman J."/>
            <person name="Nusbaum C."/>
            <person name="Birren B."/>
        </authorList>
    </citation>
    <scope>NUCLEOTIDE SEQUENCE [LARGE SCALE GENOMIC DNA]</scope>
    <source>
        <strain evidence="8 9">4EA1</strain>
    </source>
</reference>
<gene>
    <name evidence="8" type="ORF">EA71_01959</name>
</gene>
<feature type="transmembrane region" description="Helical" evidence="6">
    <location>
        <begin position="253"/>
        <end position="272"/>
    </location>
</feature>
<feature type="transmembrane region" description="Helical" evidence="6">
    <location>
        <begin position="278"/>
        <end position="307"/>
    </location>
</feature>
<accession>A0A367CF74</accession>
<name>A0A367CF74_9ENTE</name>
<dbReference type="NCBIfam" id="TIGR00792">
    <property type="entry name" value="gph"/>
    <property type="match status" value="1"/>
</dbReference>
<comment type="caution">
    <text evidence="8">The sequence shown here is derived from an EMBL/GenBank/DDBJ whole genome shotgun (WGS) entry which is preliminary data.</text>
</comment>
<evidence type="ECO:0000313" key="9">
    <source>
        <dbReference type="Proteomes" id="UP000252797"/>
    </source>
</evidence>
<feature type="transmembrane region" description="Helical" evidence="6">
    <location>
        <begin position="386"/>
        <end position="411"/>
    </location>
</feature>
<keyword evidence="3 6" id="KW-0812">Transmembrane</keyword>
<sequence length="477" mass="51968">MEENKISQDVSVHQFEEKTSENKLSLASKISYGMGDLSSQLVWTFVGTYLAVFYTDIVGLTPAVASAIMLGVRILGVFTDPIMGAVSERTRSKFGRFRPYIAFGAPFLAIFSILTFTAPFGNGSAGVIWATVIYVIASLLYTVVNVPYAALSGVMTEDNQERNSLNGWRSVGMNVGMLLVNFVSPLLMLALSAKNSSTADARGYLLASVIYCVLSVPMFFAVFKNSREVVQPANAGQKVSIKETLSNVFGNKYLMIVFLVMLIQMTAFMGRIAVASYYIIYCLGSFALIAIIMTIPSIGGALCSMLVVPFANRFGKKKVLMATMLFQGIGLLVVYFSDFDNLFMVIIGHIIFGIFNVGFPVTLSMVADSVDYQELKTGIRTDGTAYAFYGLANKLGNAIGASFGVLLIGLFGYSATLGQNQSAGTLNGINIVVNLIPAILYFVGVIACWILWDLSEEKVEDIRKELDDRRTSKKMND</sequence>
<dbReference type="GO" id="GO:0005886">
    <property type="term" value="C:plasma membrane"/>
    <property type="evidence" value="ECO:0007669"/>
    <property type="project" value="UniProtKB-SubCell"/>
</dbReference>
<evidence type="ECO:0000256" key="4">
    <source>
        <dbReference type="ARBA" id="ARBA00022989"/>
    </source>
</evidence>
<comment type="subcellular location">
    <subcellularLocation>
        <location evidence="1">Cell membrane</location>
        <topology evidence="1">Multi-pass membrane protein</topology>
    </subcellularLocation>
</comment>
<feature type="transmembrane region" description="Helical" evidence="6">
    <location>
        <begin position="203"/>
        <end position="223"/>
    </location>
</feature>
<dbReference type="Proteomes" id="UP000252797">
    <property type="component" value="Unassembled WGS sequence"/>
</dbReference>
<dbReference type="InterPro" id="IPR039672">
    <property type="entry name" value="MFS_2"/>
</dbReference>
<evidence type="ECO:0000256" key="2">
    <source>
        <dbReference type="ARBA" id="ARBA00022448"/>
    </source>
</evidence>
<dbReference type="GO" id="GO:0008643">
    <property type="term" value="P:carbohydrate transport"/>
    <property type="evidence" value="ECO:0007669"/>
    <property type="project" value="InterPro"/>
</dbReference>
<evidence type="ECO:0000256" key="1">
    <source>
        <dbReference type="ARBA" id="ARBA00004651"/>
    </source>
</evidence>
<dbReference type="InterPro" id="IPR001927">
    <property type="entry name" value="Na/Gal_symport"/>
</dbReference>
<proteinExistence type="predicted"/>
<evidence type="ECO:0000256" key="5">
    <source>
        <dbReference type="ARBA" id="ARBA00023136"/>
    </source>
</evidence>
<dbReference type="Pfam" id="PF13347">
    <property type="entry name" value="MFS_2"/>
    <property type="match status" value="1"/>
</dbReference>
<evidence type="ECO:0000259" key="7">
    <source>
        <dbReference type="PROSITE" id="PS50850"/>
    </source>
</evidence>
<feature type="transmembrane region" description="Helical" evidence="6">
    <location>
        <begin position="100"/>
        <end position="121"/>
    </location>
</feature>
<dbReference type="GO" id="GO:0015293">
    <property type="term" value="F:symporter activity"/>
    <property type="evidence" value="ECO:0007669"/>
    <property type="project" value="InterPro"/>
</dbReference>
<feature type="transmembrane region" description="Helical" evidence="6">
    <location>
        <begin position="319"/>
        <end position="336"/>
    </location>
</feature>